<evidence type="ECO:0000313" key="2">
    <source>
        <dbReference type="EMBL" id="KAG2257639.1"/>
    </source>
</evidence>
<protein>
    <recommendedName>
        <fullName evidence="1">Endonuclease/exonuclease/phosphatase domain-containing protein</fullName>
    </recommendedName>
</protein>
<evidence type="ECO:0000313" key="3">
    <source>
        <dbReference type="Proteomes" id="UP000886595"/>
    </source>
</evidence>
<keyword evidence="3" id="KW-1185">Reference proteome</keyword>
<feature type="domain" description="Endonuclease/exonuclease/phosphatase" evidence="1">
    <location>
        <begin position="21"/>
        <end position="204"/>
    </location>
</feature>
<name>A0A8X7TXS6_BRACI</name>
<dbReference type="GO" id="GO:0003824">
    <property type="term" value="F:catalytic activity"/>
    <property type="evidence" value="ECO:0007669"/>
    <property type="project" value="InterPro"/>
</dbReference>
<dbReference type="EMBL" id="JAAMPC010000015">
    <property type="protein sequence ID" value="KAG2257639.1"/>
    <property type="molecule type" value="Genomic_DNA"/>
</dbReference>
<dbReference type="InterPro" id="IPR005135">
    <property type="entry name" value="Endo/exonuclease/phosphatase"/>
</dbReference>
<accession>A0A8X7TXS6</accession>
<dbReference type="PANTHER" id="PTHR33710:SF71">
    <property type="entry name" value="ENDONUCLEASE_EXONUCLEASE_PHOSPHATASE DOMAIN-CONTAINING PROTEIN"/>
    <property type="match status" value="1"/>
</dbReference>
<reference evidence="2 3" key="1">
    <citation type="submission" date="2020-02" db="EMBL/GenBank/DDBJ databases">
        <authorList>
            <person name="Ma Q."/>
            <person name="Huang Y."/>
            <person name="Song X."/>
            <person name="Pei D."/>
        </authorList>
    </citation>
    <scope>NUCLEOTIDE SEQUENCE [LARGE SCALE GENOMIC DNA]</scope>
    <source>
        <strain evidence="2">Sxm20200214</strain>
        <tissue evidence="2">Leaf</tissue>
    </source>
</reference>
<dbReference type="InterPro" id="IPR036691">
    <property type="entry name" value="Endo/exonu/phosph_ase_sf"/>
</dbReference>
<dbReference type="SUPFAM" id="SSF56219">
    <property type="entry name" value="DNase I-like"/>
    <property type="match status" value="1"/>
</dbReference>
<dbReference type="Gene3D" id="3.60.10.10">
    <property type="entry name" value="Endonuclease/exonuclease/phosphatase"/>
    <property type="match status" value="1"/>
</dbReference>
<dbReference type="PANTHER" id="PTHR33710">
    <property type="entry name" value="BNAC02G09200D PROTEIN"/>
    <property type="match status" value="1"/>
</dbReference>
<sequence length="231" mass="26444">MYKDLSCWNKWILKNKPLFGGIVETRVKQPKISKFVNTILPGWFFTDNYNFSALGKVWVLWHPSVKVVVLSKSLQQVTCEVCLPAQNEAIIVTIVYAANDRKLRAGLWVELETLATSSLLVNKPWSVLGDFNQTLSPQEHSSPNSLNIDKQMREFGQSLLHAELGDLNFRGNTFTWCNKQKSKPVAKKLDRVLVPHRLGLLSMQLWLKLALHLVGYFLLQDQTRLLTCMFT</sequence>
<proteinExistence type="predicted"/>
<dbReference type="OrthoDB" id="1112214at2759"/>
<evidence type="ECO:0000259" key="1">
    <source>
        <dbReference type="Pfam" id="PF03372"/>
    </source>
</evidence>
<gene>
    <name evidence="2" type="ORF">Bca52824_076933</name>
</gene>
<organism evidence="2 3">
    <name type="scientific">Brassica carinata</name>
    <name type="common">Ethiopian mustard</name>
    <name type="synonym">Abyssinian cabbage</name>
    <dbReference type="NCBI Taxonomy" id="52824"/>
    <lineage>
        <taxon>Eukaryota</taxon>
        <taxon>Viridiplantae</taxon>
        <taxon>Streptophyta</taxon>
        <taxon>Embryophyta</taxon>
        <taxon>Tracheophyta</taxon>
        <taxon>Spermatophyta</taxon>
        <taxon>Magnoliopsida</taxon>
        <taxon>eudicotyledons</taxon>
        <taxon>Gunneridae</taxon>
        <taxon>Pentapetalae</taxon>
        <taxon>rosids</taxon>
        <taxon>malvids</taxon>
        <taxon>Brassicales</taxon>
        <taxon>Brassicaceae</taxon>
        <taxon>Brassiceae</taxon>
        <taxon>Brassica</taxon>
    </lineage>
</organism>
<dbReference type="AlphaFoldDB" id="A0A8X7TXS6"/>
<dbReference type="Proteomes" id="UP000886595">
    <property type="component" value="Unassembled WGS sequence"/>
</dbReference>
<comment type="caution">
    <text evidence="2">The sequence shown here is derived from an EMBL/GenBank/DDBJ whole genome shotgun (WGS) entry which is preliminary data.</text>
</comment>
<dbReference type="Pfam" id="PF03372">
    <property type="entry name" value="Exo_endo_phos"/>
    <property type="match status" value="1"/>
</dbReference>